<dbReference type="InterPro" id="IPR001214">
    <property type="entry name" value="SET_dom"/>
</dbReference>
<dbReference type="EMBL" id="CP023345">
    <property type="protein sequence ID" value="ATW55092.1"/>
    <property type="molecule type" value="Genomic_DNA"/>
</dbReference>
<dbReference type="RefSeq" id="WP_100212445.1">
    <property type="nucleotide sequence ID" value="NZ_CP023345.1"/>
</dbReference>
<gene>
    <name evidence="3" type="ORF">CNQ75_11495</name>
</gene>
<keyword evidence="3" id="KW-0489">Methyltransferase</keyword>
<keyword evidence="3" id="KW-0808">Transferase</keyword>
<dbReference type="GO" id="GO:0008168">
    <property type="term" value="F:methyltransferase activity"/>
    <property type="evidence" value="ECO:0007669"/>
    <property type="project" value="UniProtKB-KW"/>
</dbReference>
<dbReference type="InterPro" id="IPR046341">
    <property type="entry name" value="SET_dom_sf"/>
</dbReference>
<feature type="compositionally biased region" description="Basic and acidic residues" evidence="1">
    <location>
        <begin position="1039"/>
        <end position="1052"/>
    </location>
</feature>
<feature type="region of interest" description="Disordered" evidence="1">
    <location>
        <begin position="1039"/>
        <end position="1058"/>
    </location>
</feature>
<feature type="domain" description="SET" evidence="2">
    <location>
        <begin position="918"/>
        <end position="1031"/>
    </location>
</feature>
<evidence type="ECO:0000313" key="3">
    <source>
        <dbReference type="EMBL" id="ATW55092.1"/>
    </source>
</evidence>
<dbReference type="SUPFAM" id="SSF82199">
    <property type="entry name" value="SET domain"/>
    <property type="match status" value="1"/>
</dbReference>
<organism evidence="3 4">
    <name type="scientific">Salmonella diarizonae</name>
    <dbReference type="NCBI Taxonomy" id="59204"/>
    <lineage>
        <taxon>Bacteria</taxon>
        <taxon>Pseudomonadati</taxon>
        <taxon>Pseudomonadota</taxon>
        <taxon>Gammaproteobacteria</taxon>
        <taxon>Enterobacterales</taxon>
        <taxon>Enterobacteriaceae</taxon>
        <taxon>Salmonella</taxon>
    </lineage>
</organism>
<protein>
    <submittedName>
        <fullName evidence="3">SET domain-containing protein-lysine N-methyltransferase</fullName>
    </submittedName>
</protein>
<name>A0A2I5HHZ0_SALDZ</name>
<evidence type="ECO:0000256" key="1">
    <source>
        <dbReference type="SAM" id="MobiDB-lite"/>
    </source>
</evidence>
<reference evidence="3 4" key="1">
    <citation type="submission" date="2017-09" db="EMBL/GenBank/DDBJ databases">
        <title>Complete genome of Salmonella enterica subsp. diarizonae isolated from stool of a patient with bacterial enteropathy.</title>
        <authorList>
            <person name="Zhou J."/>
            <person name="Chen Q."/>
            <person name="Guo L."/>
            <person name="Fan J."/>
        </authorList>
    </citation>
    <scope>NUCLEOTIDE SEQUENCE [LARGE SCALE GENOMIC DNA]</scope>
    <source>
        <strain evidence="3 4">HZS154</strain>
    </source>
</reference>
<dbReference type="Gene3D" id="2.170.270.10">
    <property type="entry name" value="SET domain"/>
    <property type="match status" value="1"/>
</dbReference>
<proteinExistence type="predicted"/>
<dbReference type="AlphaFoldDB" id="A0A2I5HHZ0"/>
<dbReference type="Proteomes" id="UP000230639">
    <property type="component" value="Chromosome"/>
</dbReference>
<evidence type="ECO:0000313" key="4">
    <source>
        <dbReference type="Proteomes" id="UP000230639"/>
    </source>
</evidence>
<sequence>MRGIGAVTHLSSPTGSSAPCPDFSGMWNSIRDWFSLPVQDEAALCFHVFYQPDEGTSLPDRLKHFLRLKALASPGRQDNFTAERILGTGETICMIASGKSSDLPSVTLHLSDQEWHTAQPQEAVAPLAEATESPGRGPTGPPITRTQIQTWLDLPQEAKSDAGGWRKWAQAQGVTLGSAALYLTNTGLTPYGRERLHPPKERGRPITVGQIQTWRDLSEEARSAAGGWVTWAQAQGISITSARKHLTNMGLTFYGMERLQHPKERGAPITKAQLLTWFNMSQEEHNKAGGWITWAQTQGIATSSARSCLTNTGLTTRGMERLQLPEKRGLPITDRQIQAWKDLPQEKKHEAGGWTKWAQAQEISITSAKKYLTNTGLTPRGMELLRSSGDKVAPITESQLLTWLNMSAQEHSEAGGWITWAQAQGITTSSARKYLTNTGLTPRGMERLQHAEERGRAITDRQIQAWRDLPQETKLESGGWKAWAQTQGIPLSSAGNFLTNTGLTPFGIVRLLPPEERGTPITNAQIQAWRDLPQEAKKEAGGRIKWAQTQGIAIRSAENFLTNTGLTLFGIERLLPPEKRGTPITNAQILAWQELSQEAKNEAGGCIKWAQAQGITISSACSYLTNTGLTHHGRKRLQPPEERGSTISQAQLLEWFNMSQEERTKTGGWRRWAEARGITFRSAETFLTNSGLTLFGIERLKPPGERGAPITNAQIRTWRDMSQEAKREAGGWIKWALAQGIAIGSASGYLTNTGLKYNGILRLQQSLSATVTSDSQQTSMSAGASDEITASVGILPERSGEKRSLPSTKEDISAPLAKQIKKEEDAVTWRTHQINNNLPILQHWRDPTISVMAQAEGKIETLQVTRWGPLFNPLPRQIKARINQDIRWFLQNEGSHDARMNAMMSVAIPLDDSDGYRGRTVYARTDLAAFTVLGPYSGRLLDSEKVRCEYEKEYGKEAGNYYFATRSQERIVSGFPQGNLLSLLNSPVFTHRTAEAEVRQNVSAVLVGKNINFFLTTRDVHAGDELWFDYGPDYQHFEPGETLRPTQVKEEPPSSEGE</sequence>
<accession>A0A2I5HHZ0</accession>
<dbReference type="Gene3D" id="3.30.2440.10">
    <property type="entry name" value="Secreted effector protein SifA"/>
    <property type="match status" value="1"/>
</dbReference>
<dbReference type="GO" id="GO:0032259">
    <property type="term" value="P:methylation"/>
    <property type="evidence" value="ECO:0007669"/>
    <property type="project" value="UniProtKB-KW"/>
</dbReference>
<dbReference type="Pfam" id="PF00856">
    <property type="entry name" value="SET"/>
    <property type="match status" value="1"/>
</dbReference>
<evidence type="ECO:0000259" key="2">
    <source>
        <dbReference type="Pfam" id="PF00856"/>
    </source>
</evidence>